<accession>A0A1H9N0K8</accession>
<protein>
    <recommendedName>
        <fullName evidence="1">HNH nuclease domain-containing protein</fullName>
    </recommendedName>
</protein>
<evidence type="ECO:0000259" key="1">
    <source>
        <dbReference type="Pfam" id="PF13392"/>
    </source>
</evidence>
<name>A0A1H9N0K8_9GAMM</name>
<feature type="domain" description="HNH nuclease" evidence="1">
    <location>
        <begin position="62"/>
        <end position="104"/>
    </location>
</feature>
<dbReference type="InterPro" id="IPR044925">
    <property type="entry name" value="His-Me_finger_sf"/>
</dbReference>
<dbReference type="InterPro" id="IPR003615">
    <property type="entry name" value="HNH_nuc"/>
</dbReference>
<sequence>MIVYGENELLPESNLQLAKLREKLFYNSETGNFTSRLERGVRIKSSIRDNGYITVHFSGKKYLAHRLAWFYMHGKWPEHDIDHINGNPSDNSLKNLKEATRADNPYNRVIGKNNTSGLRCVSQNRRNGRWRINIWRGGHKFYLGEYISKVKAAQVANEWLRKNDGEFFSDVRRRSDLPEDQIALLANITKSKDLGHKPRLDPCQRVFVSHMLNAWGKWAYDGLPDKNQISPIARFMESVSGRGAITSDGLVAIMESLHNRGYQGNELIKKMAQIIANLKHARVETCSDLEGMFMDRMIQRVLGAKSILGQVAINYYVYGHPVETIAQYLQRITKLGLTISQARNRVRWCISLIEAKIYYEVIKETEIQEGEIFSDN</sequence>
<dbReference type="Proteomes" id="UP000242515">
    <property type="component" value="Unassembled WGS sequence"/>
</dbReference>
<dbReference type="Pfam" id="PF13392">
    <property type="entry name" value="HNH_3"/>
    <property type="match status" value="1"/>
</dbReference>
<evidence type="ECO:0000313" key="2">
    <source>
        <dbReference type="EMBL" id="SER28873.1"/>
    </source>
</evidence>
<gene>
    <name evidence="2" type="ORF">SAMN05216522_1206</name>
</gene>
<dbReference type="SUPFAM" id="SSF54060">
    <property type="entry name" value="His-Me finger endonucleases"/>
    <property type="match status" value="1"/>
</dbReference>
<organism evidence="2 3">
    <name type="scientific">Rosenbergiella nectarea</name>
    <dbReference type="NCBI Taxonomy" id="988801"/>
    <lineage>
        <taxon>Bacteria</taxon>
        <taxon>Pseudomonadati</taxon>
        <taxon>Pseudomonadota</taxon>
        <taxon>Gammaproteobacteria</taxon>
        <taxon>Enterobacterales</taxon>
        <taxon>Erwiniaceae</taxon>
        <taxon>Rosenbergiella</taxon>
    </lineage>
</organism>
<evidence type="ECO:0000313" key="3">
    <source>
        <dbReference type="Proteomes" id="UP000242515"/>
    </source>
</evidence>
<dbReference type="EMBL" id="FOGC01000020">
    <property type="protein sequence ID" value="SER28873.1"/>
    <property type="molecule type" value="Genomic_DNA"/>
</dbReference>
<dbReference type="OrthoDB" id="388551at2"/>
<dbReference type="AlphaFoldDB" id="A0A1H9N0K8"/>
<dbReference type="Pfam" id="PF06576">
    <property type="entry name" value="DUF1133"/>
    <property type="match status" value="1"/>
</dbReference>
<dbReference type="RefSeq" id="WP_092678440.1">
    <property type="nucleotide sequence ID" value="NZ_FOGC01000020.1"/>
</dbReference>
<proteinExistence type="predicted"/>
<reference evidence="3" key="1">
    <citation type="submission" date="2016-10" db="EMBL/GenBank/DDBJ databases">
        <authorList>
            <person name="Varghese N."/>
            <person name="Submissions S."/>
        </authorList>
    </citation>
    <scope>NUCLEOTIDE SEQUENCE [LARGE SCALE GENOMIC DNA]</scope>
    <source>
        <strain evidence="3">8N4</strain>
    </source>
</reference>
<dbReference type="STRING" id="988801.SAMN05216522_1206"/>
<dbReference type="InterPro" id="IPR010557">
    <property type="entry name" value="DUF1133"/>
</dbReference>
<dbReference type="Gene3D" id="3.90.75.20">
    <property type="match status" value="1"/>
</dbReference>
<keyword evidence="3" id="KW-1185">Reference proteome</keyword>